<evidence type="ECO:0000313" key="2">
    <source>
        <dbReference type="Proteomes" id="UP000237911"/>
    </source>
</evidence>
<gene>
    <name evidence="1" type="ORF">C5U48_16460</name>
</gene>
<dbReference type="RefSeq" id="WP_105295464.1">
    <property type="nucleotide sequence ID" value="NZ_CP092430.2"/>
</dbReference>
<organism evidence="1 2">
    <name type="scientific">Mycolicibacter virginiensis</name>
    <dbReference type="NCBI Taxonomy" id="1795032"/>
    <lineage>
        <taxon>Bacteria</taxon>
        <taxon>Bacillati</taxon>
        <taxon>Actinomycetota</taxon>
        <taxon>Actinomycetes</taxon>
        <taxon>Mycobacteriales</taxon>
        <taxon>Mycobacteriaceae</taxon>
        <taxon>Mycolicibacter</taxon>
    </lineage>
</organism>
<dbReference type="EMBL" id="PUEV01000085">
    <property type="protein sequence ID" value="PQM51180.1"/>
    <property type="molecule type" value="Genomic_DNA"/>
</dbReference>
<accession>A0A9X7IL01</accession>
<evidence type="ECO:0008006" key="3">
    <source>
        <dbReference type="Google" id="ProtNLM"/>
    </source>
</evidence>
<dbReference type="Proteomes" id="UP000237911">
    <property type="component" value="Unassembled WGS sequence"/>
</dbReference>
<comment type="caution">
    <text evidence="1">The sequence shown here is derived from an EMBL/GenBank/DDBJ whole genome shotgun (WGS) entry which is preliminary data.</text>
</comment>
<keyword evidence="2" id="KW-1185">Reference proteome</keyword>
<proteinExistence type="predicted"/>
<name>A0A9X7IL01_9MYCO</name>
<protein>
    <recommendedName>
        <fullName evidence="3">DUF559 domain-containing protein</fullName>
    </recommendedName>
</protein>
<dbReference type="AlphaFoldDB" id="A0A9X7IL01"/>
<sequence>MNNLIVGSEALARGEVTRHELARWYRRLFPDVYLPKRQRATLRDRTVGAWLWSRRRATVAGVAASALHGAQWVDDDIPIELIWDNTHPPRGIKVRNETTAEDELTYTCRLPVTTPARTAFDLGRHLPRGNSLARLDALMRATPFSAADVRKLAKRYPGARGLRQLRELLPLVDGGAASPKESWLRLVLVDAGFPPPVTQIPVHKDWRLVAMLDTGWEDFKVAVEYDGDQHRTDRREYVRGHRREQTLAQLGWLNIKVIAEDRRDNVIDRTYRALTSRGWTGELTPRRRCERIRLSRD</sequence>
<reference evidence="1 2" key="1">
    <citation type="submission" date="2018-02" db="EMBL/GenBank/DDBJ databases">
        <title>Draft genome sequence of Mycobacterium virginiense isolated from mud of a swine farm in Japan.</title>
        <authorList>
            <person name="Ohya K."/>
        </authorList>
    </citation>
    <scope>NUCLEOTIDE SEQUENCE [LARGE SCALE GENOMIC DNA]</scope>
    <source>
        <strain evidence="1 2">GF75</strain>
    </source>
</reference>
<evidence type="ECO:0000313" key="1">
    <source>
        <dbReference type="EMBL" id="PQM51180.1"/>
    </source>
</evidence>